<accession>R9P530</accession>
<proteinExistence type="predicted"/>
<evidence type="ECO:0000313" key="1">
    <source>
        <dbReference type="EMBL" id="GAC96409.1"/>
    </source>
</evidence>
<protein>
    <submittedName>
        <fullName evidence="1">Uncharacterized protein</fullName>
    </submittedName>
</protein>
<name>R9P530_PSEHS</name>
<evidence type="ECO:0000313" key="2">
    <source>
        <dbReference type="Proteomes" id="UP000014071"/>
    </source>
</evidence>
<dbReference type="AlphaFoldDB" id="R9P530"/>
<organism evidence="1 2">
    <name type="scientific">Pseudozyma hubeiensis (strain SY62)</name>
    <name type="common">Yeast</name>
    <dbReference type="NCBI Taxonomy" id="1305764"/>
    <lineage>
        <taxon>Eukaryota</taxon>
        <taxon>Fungi</taxon>
        <taxon>Dikarya</taxon>
        <taxon>Basidiomycota</taxon>
        <taxon>Ustilaginomycotina</taxon>
        <taxon>Ustilaginomycetes</taxon>
        <taxon>Ustilaginales</taxon>
        <taxon>Ustilaginaceae</taxon>
        <taxon>Pseudozyma</taxon>
    </lineage>
</organism>
<reference evidence="2" key="1">
    <citation type="journal article" date="2013" name="Genome Announc.">
        <title>Draft genome sequence of the basidiomycetous yeast-like fungus Pseudozyma hubeiensis SY62, which produces an abundant amount of the biosurfactant mannosylerythritol lipids.</title>
        <authorList>
            <person name="Konishi M."/>
            <person name="Hatada Y."/>
            <person name="Horiuchi J."/>
        </authorList>
    </citation>
    <scope>NUCLEOTIDE SEQUENCE [LARGE SCALE GENOMIC DNA]</scope>
    <source>
        <strain evidence="2">SY62</strain>
    </source>
</reference>
<dbReference type="HOGENOM" id="CLU_2795035_0_0_1"/>
<keyword evidence="2" id="KW-1185">Reference proteome</keyword>
<sequence length="68" mass="7570">MSFAFSRTKRCPECYVCSASGAFLKTSKVPRNCSHALALVRRSHIGCFFRPHRIQAAVPSDAPKHSFT</sequence>
<gene>
    <name evidence="1" type="ORF">PHSY_003989</name>
</gene>
<dbReference type="RefSeq" id="XP_012189996.1">
    <property type="nucleotide sequence ID" value="XM_012334606.1"/>
</dbReference>
<dbReference type="Proteomes" id="UP000014071">
    <property type="component" value="Unassembled WGS sequence"/>
</dbReference>
<dbReference type="EMBL" id="DF238801">
    <property type="protein sequence ID" value="GAC96409.1"/>
    <property type="molecule type" value="Genomic_DNA"/>
</dbReference>
<dbReference type="GeneID" id="24109275"/>